<dbReference type="Proteomes" id="UP000306575">
    <property type="component" value="Unassembled WGS sequence"/>
</dbReference>
<proteinExistence type="predicted"/>
<sequence>MPRRLVQPTPPALSENDARLVAPSATRNVDHIVAVAQDFAPDHEGTALELASGTGQHIIHLAQAIPHLQWQPSEIDPDRRSSINAYVQTSPLPNISPAVPLDATTSGWATRHLGQSFILLVNLLHLISEAEARILISEAAAALAPGGVLMVYGPFMRAGDLTSQGDIDFHTSLRNQDPEIGYKDDFDVLEWGQDAWLDYVDLIEMPANNLALIWRKPT</sequence>
<comment type="caution">
    <text evidence="1">The sequence shown here is derived from an EMBL/GenBank/DDBJ whole genome shotgun (WGS) entry which is preliminary data.</text>
</comment>
<dbReference type="Pfam" id="PF06080">
    <property type="entry name" value="DUF938"/>
    <property type="match status" value="1"/>
</dbReference>
<dbReference type="InterPro" id="IPR010342">
    <property type="entry name" value="DUF938"/>
</dbReference>
<organism evidence="1 2">
    <name type="scientific">Shimia litoralis</name>
    <dbReference type="NCBI Taxonomy" id="420403"/>
    <lineage>
        <taxon>Bacteria</taxon>
        <taxon>Pseudomonadati</taxon>
        <taxon>Pseudomonadota</taxon>
        <taxon>Alphaproteobacteria</taxon>
        <taxon>Rhodobacterales</taxon>
        <taxon>Roseobacteraceae</taxon>
    </lineage>
</organism>
<name>A0A4U7N8R5_9RHOB</name>
<dbReference type="SUPFAM" id="SSF53335">
    <property type="entry name" value="S-adenosyl-L-methionine-dependent methyltransferases"/>
    <property type="match status" value="1"/>
</dbReference>
<dbReference type="PANTHER" id="PTHR20974">
    <property type="entry name" value="UPF0585 PROTEIN CG18661"/>
    <property type="match status" value="1"/>
</dbReference>
<evidence type="ECO:0000313" key="1">
    <source>
        <dbReference type="EMBL" id="TKZ22188.1"/>
    </source>
</evidence>
<dbReference type="Gene3D" id="3.40.50.150">
    <property type="entry name" value="Vaccinia Virus protein VP39"/>
    <property type="match status" value="1"/>
</dbReference>
<dbReference type="OrthoDB" id="5525831at2"/>
<evidence type="ECO:0000313" key="2">
    <source>
        <dbReference type="Proteomes" id="UP000306575"/>
    </source>
</evidence>
<accession>A0A4U7N8R5</accession>
<dbReference type="PANTHER" id="PTHR20974:SF0">
    <property type="entry name" value="UPF0585 PROTEIN CG18661"/>
    <property type="match status" value="1"/>
</dbReference>
<protein>
    <submittedName>
        <fullName evidence="1">DUF938 domain-containing protein</fullName>
    </submittedName>
</protein>
<dbReference type="AlphaFoldDB" id="A0A4U7N8R5"/>
<reference evidence="1 2" key="1">
    <citation type="submission" date="2019-04" db="EMBL/GenBank/DDBJ databases">
        <title>Genome sequence of Pelagicola litoralis CL-ES2.</title>
        <authorList>
            <person name="Cao J."/>
        </authorList>
    </citation>
    <scope>NUCLEOTIDE SEQUENCE [LARGE SCALE GENOMIC DNA]</scope>
    <source>
        <strain evidence="1 2">CL-ES2</strain>
    </source>
</reference>
<keyword evidence="2" id="KW-1185">Reference proteome</keyword>
<gene>
    <name evidence="1" type="ORF">FAP39_03030</name>
</gene>
<dbReference type="InterPro" id="IPR029063">
    <property type="entry name" value="SAM-dependent_MTases_sf"/>
</dbReference>
<dbReference type="EMBL" id="SULI01000002">
    <property type="protein sequence ID" value="TKZ22188.1"/>
    <property type="molecule type" value="Genomic_DNA"/>
</dbReference>
<dbReference type="RefSeq" id="WP_138014900.1">
    <property type="nucleotide sequence ID" value="NZ_SULI01000002.1"/>
</dbReference>